<dbReference type="SUPFAM" id="SSF49785">
    <property type="entry name" value="Galactose-binding domain-like"/>
    <property type="match status" value="1"/>
</dbReference>
<dbReference type="GO" id="GO:0061630">
    <property type="term" value="F:ubiquitin protein ligase activity"/>
    <property type="evidence" value="ECO:0007669"/>
    <property type="project" value="UniProtKB-UniRule"/>
</dbReference>
<dbReference type="SUPFAM" id="SSF56204">
    <property type="entry name" value="Hect, E3 ligase catalytic domain"/>
    <property type="match status" value="1"/>
</dbReference>
<dbReference type="InterPro" id="IPR035983">
    <property type="entry name" value="Hect_E3_ubiquitin_ligase"/>
</dbReference>
<feature type="compositionally biased region" description="Polar residues" evidence="11">
    <location>
        <begin position="1720"/>
        <end position="1749"/>
    </location>
</feature>
<dbReference type="Pfam" id="PF00632">
    <property type="entry name" value="HECT"/>
    <property type="match status" value="1"/>
</dbReference>
<feature type="compositionally biased region" description="Polar residues" evidence="11">
    <location>
        <begin position="2393"/>
        <end position="2410"/>
    </location>
</feature>
<dbReference type="Pfam" id="PF12796">
    <property type="entry name" value="Ank_2"/>
    <property type="match status" value="1"/>
</dbReference>
<comment type="function">
    <text evidence="10">E3 ubiquitin-protein ligase which accepts ubiquitin from an E2 ubiquitin-conjugating enzyme in the form of a thioester and then directly transfers the ubiquitin to targeted substrates.</text>
</comment>
<dbReference type="PANTHER" id="PTHR45670">
    <property type="entry name" value="E3 UBIQUITIN-PROTEIN LIGASE TRIP12"/>
    <property type="match status" value="1"/>
</dbReference>
<dbReference type="Gene3D" id="2.60.120.260">
    <property type="entry name" value="Galactose-binding domain-like"/>
    <property type="match status" value="1"/>
</dbReference>
<feature type="region of interest" description="Disordered" evidence="11">
    <location>
        <begin position="1983"/>
        <end position="2002"/>
    </location>
</feature>
<dbReference type="Gene3D" id="2.30.30.40">
    <property type="entry name" value="SH3 Domains"/>
    <property type="match status" value="1"/>
</dbReference>
<evidence type="ECO:0000256" key="6">
    <source>
        <dbReference type="ARBA" id="ARBA00022786"/>
    </source>
</evidence>
<dbReference type="InterPro" id="IPR008979">
    <property type="entry name" value="Galactose-bd-like_sf"/>
</dbReference>
<feature type="compositionally biased region" description="Low complexity" evidence="11">
    <location>
        <begin position="1646"/>
        <end position="1656"/>
    </location>
</feature>
<dbReference type="PROSITE" id="PS50237">
    <property type="entry name" value="HECT"/>
    <property type="match status" value="1"/>
</dbReference>
<dbReference type="InterPro" id="IPR057948">
    <property type="entry name" value="TPR_TRIP12_N"/>
</dbReference>
<feature type="compositionally biased region" description="Basic and acidic residues" evidence="11">
    <location>
        <begin position="481"/>
        <end position="503"/>
    </location>
</feature>
<feature type="region of interest" description="Disordered" evidence="11">
    <location>
        <begin position="1802"/>
        <end position="1853"/>
    </location>
</feature>
<dbReference type="Gene3D" id="1.25.10.10">
    <property type="entry name" value="Leucine-rich Repeat Variant"/>
    <property type="match status" value="1"/>
</dbReference>
<dbReference type="InterPro" id="IPR037252">
    <property type="entry name" value="Mib_Herc2_sf"/>
</dbReference>
<protein>
    <recommendedName>
        <fullName evidence="10">E3 ubiquitin-protein ligase</fullName>
        <ecNumber evidence="10">2.3.2.26</ecNumber>
    </recommendedName>
</protein>
<evidence type="ECO:0000256" key="5">
    <source>
        <dbReference type="ARBA" id="ARBA00022737"/>
    </source>
</evidence>
<dbReference type="Proteomes" id="UP000075902">
    <property type="component" value="Unassembled WGS sequence"/>
</dbReference>
<feature type="domain" description="HECT" evidence="12">
    <location>
        <begin position="2747"/>
        <end position="3194"/>
    </location>
</feature>
<comment type="similarity">
    <text evidence="3 10">Belongs to the UPL family. K-HECT subfamily.</text>
</comment>
<reference evidence="15" key="1">
    <citation type="submission" date="2014-01" db="EMBL/GenBank/DDBJ databases">
        <title>The Genome Sequence of Anopheles melas CM1001059_A (V2).</title>
        <authorList>
            <consortium name="The Broad Institute Genomics Platform"/>
            <person name="Neafsey D.E."/>
            <person name="Besansky N."/>
            <person name="Howell P."/>
            <person name="Walton C."/>
            <person name="Young S.K."/>
            <person name="Zeng Q."/>
            <person name="Gargeya S."/>
            <person name="Fitzgerald M."/>
            <person name="Haas B."/>
            <person name="Abouelleil A."/>
            <person name="Allen A.W."/>
            <person name="Alvarado L."/>
            <person name="Arachchi H.M."/>
            <person name="Berlin A.M."/>
            <person name="Chapman S.B."/>
            <person name="Gainer-Dewar J."/>
            <person name="Goldberg J."/>
            <person name="Griggs A."/>
            <person name="Gujja S."/>
            <person name="Hansen M."/>
            <person name="Howarth C."/>
            <person name="Imamovic A."/>
            <person name="Ireland A."/>
            <person name="Larimer J."/>
            <person name="McCowan C."/>
            <person name="Murphy C."/>
            <person name="Pearson M."/>
            <person name="Poon T.W."/>
            <person name="Priest M."/>
            <person name="Roberts A."/>
            <person name="Saif S."/>
            <person name="Shea T."/>
            <person name="Sisk P."/>
            <person name="Sykes S."/>
            <person name="Wortman J."/>
            <person name="Nusbaum C."/>
            <person name="Birren B."/>
        </authorList>
    </citation>
    <scope>NUCLEOTIDE SEQUENCE [LARGE SCALE GENOMIC DNA]</scope>
    <source>
        <strain evidence="15">CM1001059</strain>
    </source>
</reference>
<dbReference type="GO" id="GO:0032436">
    <property type="term" value="P:positive regulation of proteasomal ubiquitin-dependent protein catabolic process"/>
    <property type="evidence" value="ECO:0007669"/>
    <property type="project" value="UniProtKB-ARBA"/>
</dbReference>
<dbReference type="InterPro" id="IPR011989">
    <property type="entry name" value="ARM-like"/>
</dbReference>
<feature type="region of interest" description="Disordered" evidence="11">
    <location>
        <begin position="1772"/>
        <end position="1791"/>
    </location>
</feature>
<feature type="region of interest" description="Disordered" evidence="11">
    <location>
        <begin position="924"/>
        <end position="952"/>
    </location>
</feature>
<evidence type="ECO:0000256" key="9">
    <source>
        <dbReference type="PROSITE-ProRule" id="PRU00104"/>
    </source>
</evidence>
<dbReference type="FunFam" id="1.25.10.10:FF:000051">
    <property type="entry name" value="E3 ubiquitin-protein ligase HECTD1 isoform X1"/>
    <property type="match status" value="1"/>
</dbReference>
<feature type="repeat" description="ANK" evidence="8">
    <location>
        <begin position="422"/>
        <end position="454"/>
    </location>
</feature>
<dbReference type="CDD" id="cd00078">
    <property type="entry name" value="HECTc"/>
    <property type="match status" value="1"/>
</dbReference>
<dbReference type="GO" id="GO:0009968">
    <property type="term" value="P:negative regulation of signal transduction"/>
    <property type="evidence" value="ECO:0007669"/>
    <property type="project" value="UniProtKB-ARBA"/>
</dbReference>
<feature type="region of interest" description="Disordered" evidence="11">
    <location>
        <begin position="2293"/>
        <end position="2318"/>
    </location>
</feature>
<evidence type="ECO:0000256" key="3">
    <source>
        <dbReference type="ARBA" id="ARBA00006331"/>
    </source>
</evidence>
<feature type="compositionally biased region" description="Low complexity" evidence="11">
    <location>
        <begin position="1806"/>
        <end position="1853"/>
    </location>
</feature>
<dbReference type="FunFam" id="3.90.1750.10:FF:000033">
    <property type="entry name" value="E3 ubiquitin-protein ligase hecd-1"/>
    <property type="match status" value="1"/>
</dbReference>
<dbReference type="EnsemblMetazoa" id="AMEC019143-RA">
    <property type="protein sequence ID" value="AMEC019143-PA"/>
    <property type="gene ID" value="AMEC019143"/>
</dbReference>
<evidence type="ECO:0000256" key="8">
    <source>
        <dbReference type="PROSITE-ProRule" id="PRU00023"/>
    </source>
</evidence>
<dbReference type="InterPro" id="IPR016024">
    <property type="entry name" value="ARM-type_fold"/>
</dbReference>
<dbReference type="PROSITE" id="PS50297">
    <property type="entry name" value="ANK_REP_REGION"/>
    <property type="match status" value="2"/>
</dbReference>
<dbReference type="EC" id="2.3.2.26" evidence="10"/>
<dbReference type="FunFam" id="3.30.2410.10:FF:000007">
    <property type="entry name" value="Putative E3 ubiquitin-protein ligase HECTD1"/>
    <property type="match status" value="1"/>
</dbReference>
<dbReference type="UniPathway" id="UPA00143"/>
<feature type="compositionally biased region" description="Low complexity" evidence="11">
    <location>
        <begin position="275"/>
        <end position="291"/>
    </location>
</feature>
<feature type="region of interest" description="Disordered" evidence="11">
    <location>
        <begin position="2231"/>
        <end position="2252"/>
    </location>
</feature>
<dbReference type="PROSITE" id="PS50088">
    <property type="entry name" value="ANK_REPEAT"/>
    <property type="match status" value="2"/>
</dbReference>
<feature type="region of interest" description="Disordered" evidence="11">
    <location>
        <begin position="1701"/>
        <end position="1749"/>
    </location>
</feature>
<feature type="region of interest" description="Disordered" evidence="11">
    <location>
        <begin position="2528"/>
        <end position="2575"/>
    </location>
</feature>
<feature type="repeat" description="ANK" evidence="8">
    <location>
        <begin position="453"/>
        <end position="485"/>
    </location>
</feature>
<feature type="region of interest" description="Disordered" evidence="11">
    <location>
        <begin position="683"/>
        <end position="759"/>
    </location>
</feature>
<feature type="compositionally biased region" description="Polar residues" evidence="11">
    <location>
        <begin position="2418"/>
        <end position="2427"/>
    </location>
</feature>
<organism evidence="14 15">
    <name type="scientific">Anopheles melas</name>
    <dbReference type="NCBI Taxonomy" id="34690"/>
    <lineage>
        <taxon>Eukaryota</taxon>
        <taxon>Metazoa</taxon>
        <taxon>Ecdysozoa</taxon>
        <taxon>Arthropoda</taxon>
        <taxon>Hexapoda</taxon>
        <taxon>Insecta</taxon>
        <taxon>Pterygota</taxon>
        <taxon>Neoptera</taxon>
        <taxon>Endopterygota</taxon>
        <taxon>Diptera</taxon>
        <taxon>Nematocera</taxon>
        <taxon>Culicoidea</taxon>
        <taxon>Culicidae</taxon>
        <taxon>Anophelinae</taxon>
        <taxon>Anopheles</taxon>
    </lineage>
</organism>
<keyword evidence="7 8" id="KW-0040">ANK repeat</keyword>
<feature type="region of interest" description="Disordered" evidence="11">
    <location>
        <begin position="2371"/>
        <end position="2427"/>
    </location>
</feature>
<feature type="region of interest" description="Disordered" evidence="11">
    <location>
        <begin position="2056"/>
        <end position="2160"/>
    </location>
</feature>
<dbReference type="SUPFAM" id="SSF159034">
    <property type="entry name" value="Mib/herc2 domain-like"/>
    <property type="match status" value="1"/>
</dbReference>
<evidence type="ECO:0000256" key="4">
    <source>
        <dbReference type="ARBA" id="ARBA00022679"/>
    </source>
</evidence>
<accession>A0A182UEW7</accession>
<dbReference type="SMART" id="SM00119">
    <property type="entry name" value="HECTc"/>
    <property type="match status" value="1"/>
</dbReference>
<dbReference type="Pfam" id="PF06701">
    <property type="entry name" value="MIB_HERC2"/>
    <property type="match status" value="1"/>
</dbReference>
<dbReference type="GO" id="GO:0043161">
    <property type="term" value="P:proteasome-mediated ubiquitin-dependent protein catabolic process"/>
    <property type="evidence" value="ECO:0007669"/>
    <property type="project" value="TreeGrafter"/>
</dbReference>
<dbReference type="FunFam" id="1.25.40.20:FF:000372">
    <property type="entry name" value="Putative hect e3 ubiquitin ligase"/>
    <property type="match status" value="1"/>
</dbReference>
<dbReference type="FunFam" id="2.30.30.40:FF:000085">
    <property type="entry name" value="E3 ubiquitin-protein ligase HECTD1 isoform X1"/>
    <property type="match status" value="1"/>
</dbReference>
<feature type="compositionally biased region" description="Polar residues" evidence="11">
    <location>
        <begin position="1657"/>
        <end position="1674"/>
    </location>
</feature>
<feature type="region of interest" description="Disordered" evidence="11">
    <location>
        <begin position="1646"/>
        <end position="1674"/>
    </location>
</feature>
<dbReference type="GO" id="GO:0016607">
    <property type="term" value="C:nuclear speck"/>
    <property type="evidence" value="ECO:0007669"/>
    <property type="project" value="TreeGrafter"/>
</dbReference>
<dbReference type="SUPFAM" id="SSF48403">
    <property type="entry name" value="Ankyrin repeat"/>
    <property type="match status" value="1"/>
</dbReference>
<dbReference type="Gene3D" id="3.30.2160.10">
    <property type="entry name" value="Hect, E3 ligase catalytic domain"/>
    <property type="match status" value="1"/>
</dbReference>
<sequence length="3194" mass="344281">MMGDVDPETLLEWLSMGQGDERDMQLIALEQLCMLLLMSDNVDRCFESCPPRTFLPALCKIFLDELAPENVLEVTARAITYYLDVSSECTRRIVAIDGAIRAICNRLEVADLESRTSRDLAEQCIKVLELICTREAGAVFEGGGLSCVLAFIRDSGSQIHKDTLHSAMAVVSRLCTKVEPSGANVQTCVESLSTLLQHEDPLVADGALKCFASVADRFTRKGVDPAPLAEYGLVRELLQRLSNAAGGPQISSSGGGGSAAISSSLGTNSSTHPESSPSAAQLSSSAPKSAQGAMEAGRSSQSIATTISLLSTLCRGSPSITHDLLRSNLLEAMERAFKGDERCVLDCMRLADLILLLLFEGRQALGRVGGSQGQLAPRVRRADSSTERTHRQLIDCIRSKDTEALIESIESGGIDVNCMDDVGQTLLNWASAFGTLEMVEFLCDKGADVNKGQRSSSLHYAACFGRPGIAKVLLKHGANPDLRDEDGKTPLDKARERPDEGHREVASILQSPGEWMMAATRSDVKCGDSGDETGGAGGVGEPRGDPEMAPVYLKFFLPTFCKTFQSTMLASVRRSSLGLIKKMIQYVQPEVLSKLCSSEGLQSYEQSLGTLLVEVIASVLDNEISYSWPPLSQPSAALPAYYPPLPPPPPPILTVARHSSSSVSHSLLTKHSCAERLSKFVQAKRQRRNSSSYIIPPPPPLLPLTPPPRGTTSARANDSDEDADEEWAGAAAGSKSNNNSSDRTTTNPRNRTQSNWSDLSIADDEDGHLVVLTIVQELMSKTQNDFLDHFARLGVYTKVQALMGDPSFDGNDNNDVIKSTSDDAKSAAAAAAACSSTDASGVVTVTPGAPTVTTASGGTASAAVAVEDAREILHGKAYHWHDWSICRGRDCLYVWSDSAALELSNGSNGWFRFILDGKLATMYSSGSPENGSDSTGKEKVSSDPNVANEENRGEFLEKLQRARAAVRQGTVSQPILSAPSLARIAVGNWVLQSQKEHQLHINNSEGHQVTILQDELPGFIFESNRGTKHTFTAETTLGPDFAAGWINTKKKKMRCKAEAQKYQLHKLARDLYNRYFKAAQAIPRGAVAKLSKIVHQIEIALEEQQSTTKAALISSTTQQITPPSAGVSWQEKLYNALTELVQLLNEDGVISAYEMYSSGLVQALVAVLSPNYWDLGMNRTKANKYQKQRLSIFKKCMYGGELKTGKNTAAILVQKLVAVLESIEKLPVYMYDSPGGSYGLQILTKKLSFRLERAACEQTLFDRTGRNLKMEPLATVGHLNKYLLKMVAKQWYDMERSSFLYLRKMKEAKPGTMQFRHRHDFDENGLIYYIGTNGRTLEWVNPAQYGLVTVTSSEGKQLPYGKLEDILSRDSVSVNCHTKDNKKSWFAIDLGIFILPTAYTLRHARGYGRSALRNWLFQMSKDGVSWVTLLTHTDDKSLAEPGSTCTWPIDCPADEQQGYRHVRIHQNGRNASGQTHYLSLSGFEIYGKVMSVCDDMDKTAAKENEAKLRKERRQIRSQLKYITDGARVVRGVDWHWDDQDGSPPGEGTVIAEIHNGWIDVKWDHGMRNSYRMGAEGKYDLKLANVDGLMAGAYDLHSSGISVTTVGAANNNQFASTANVQCELADGGSTASGKKKVYDKSLSVLTSRKSSSTPSLPDATTENRSSVASTEQATSADNLSWKQAVEVITENVLSSARSDLATVGSGGSSNDLSSSVVSSSTAATGNNQEVSVTVHSSLSERGNNIPDLSQINSSTSMLVSDLATITENLSLSDGSAKQSGTATASSAGGQQFVSNISGTGVPVLMGSSSSSSSSSSTEENNKTNNINETNNKINLTSGSGASSVASGSSASSGKAGLSYLQTRLDMMGKMREGVDMLRNNTNNFLSSELLTQSNLLSSVKIAFPPIPPANATTGSSSTTATTIPGSASYGSSIFVASTSTGTNPAASSGTGAKTPTDKFDVKFNNTATANTFKKVLNEAKQIGAEQLPAPPAPASSMGGRDATNNLKNNIVVVGSTETTVLGGGSSQDDPNAMDCLMGSVSGSDGVNVVPVVAPSPNSMSVSVPNLTSSGTGANNHSHNASHRTSSHHHHHHHPDSASQTLANDAHPPPPGLLETFAAIARRRTSGSGSNSNSNANNNNENNNAASHPSSSSSSSSQQTTAAVPINNQLISSGGGGSSGAGALVGGGGGGVLQNNSNFFPRGPNSVTSLVKLALSSHTGLLSTAQSYPSLFSSSSNNNAASGQGAGNNNNANNMVGVGQVNPLNPALTMSLTSTSSDSEQVSLEDFLEQCRAPTLLGDLEDDEDIEDENDDDENEDEYEEVGNTLLQVMVSRNLLSFMEERTFENRLPTAGKRKSWDDEFVLKRQFSALIPAFDPRPGKTNVNQTSDLDIPAPGSTSAADPTEQPQSSSSGRGALPEQGSGQSTTAISSLPQPTLSLILRGPNINGVNDVEVDLTQSDWTIFRAVQELMLQTTMPKQDKFRKIWQPTYTIIYREASPGSSSSLLGGGGKEDFSSGEEGRATPIISMYSQRSHGSTLSPSSPVPGTPSLSGGGGAGGTGASSGGVLSSATGTGGNQQQQQQQQYCSVEDVLQLLSQLNSINQTLAATPTNNDKNLMPDVESHYLSPDVFMSKKITNKLQQQIQDPLVLSSGSLPKWCEEYNQTCPFLFPFETRQLYFSCTAFGASRSIVWLQSQRDVSLERQRAPGLSPRHADQQEFRVGRLKHERVKVPRGENLLDWAQQVMKVHCNRKSVLEVEFVGEEGTGLGPTLEFYALVAAELQRSDLGMWLCDDEEPKLIEDEIDLGEGSKPVGYYVRRSTGLFPAPLPQDSDISEDVSGYFWFLGVFLAKVLQDNRLVDLPLSNSFLQLLSHSRSMARGATSQTGSLLGKSGVSDDIMMSSILSEDSDRDRDLLVDSYQSKMAMASDGAWYDGILTQENLQEIDPIRYQFLRELQELVQQKQAIEQNDALSSEEKLQQISELKLNTKTGCVALEDLALTFTYLPSSRNYGYASADLLPNGANIDVTINNVEEYCNLTVAFCLQEGIAKQLAAFHRGFCEVFALNKLAAFTPDEIRKMLCGEQNPEWTREDIMTYTEPKLGYTKESPGFLRFVNVLMGMNGSERKAFLQFTTGCSSLPPGGLANLHPRLTVVRKVDAGEGSYPSVNTCVHYLKLPDYPNEQILRERLLTATKEKGFHLN</sequence>
<feature type="region of interest" description="Disordered" evidence="11">
    <location>
        <begin position="245"/>
        <end position="299"/>
    </location>
</feature>
<dbReference type="Gene3D" id="3.90.1750.10">
    <property type="entry name" value="Hect, E3 ligase catalytic domains"/>
    <property type="match status" value="2"/>
</dbReference>
<proteinExistence type="inferred from homology"/>
<evidence type="ECO:0000256" key="7">
    <source>
        <dbReference type="ARBA" id="ARBA00023043"/>
    </source>
</evidence>
<feature type="compositionally biased region" description="Pro residues" evidence="11">
    <location>
        <begin position="695"/>
        <end position="709"/>
    </location>
</feature>
<feature type="region of interest" description="Disordered" evidence="11">
    <location>
        <begin position="524"/>
        <end position="543"/>
    </location>
</feature>
<keyword evidence="15" id="KW-1185">Reference proteome</keyword>
<comment type="catalytic activity">
    <reaction evidence="1 10">
        <text>S-ubiquitinyl-[E2 ubiquitin-conjugating enzyme]-L-cysteine + [acceptor protein]-L-lysine = [E2 ubiquitin-conjugating enzyme]-L-cysteine + N(6)-ubiquitinyl-[acceptor protein]-L-lysine.</text>
        <dbReference type="EC" id="2.3.2.26"/>
    </reaction>
</comment>
<name>A0A182UEW7_9DIPT</name>
<feature type="compositionally biased region" description="Low complexity" evidence="11">
    <location>
        <begin position="1707"/>
        <end position="1719"/>
    </location>
</feature>
<feature type="compositionally biased region" description="Gly residues" evidence="11">
    <location>
        <begin position="2548"/>
        <end position="2560"/>
    </location>
</feature>
<dbReference type="STRING" id="34690.A0A182UEW7"/>
<dbReference type="SUPFAM" id="SSF48371">
    <property type="entry name" value="ARM repeat"/>
    <property type="match status" value="1"/>
</dbReference>
<feature type="compositionally biased region" description="Low complexity" evidence="11">
    <location>
        <begin position="2561"/>
        <end position="2575"/>
    </location>
</feature>
<feature type="region of interest" description="Disordered" evidence="11">
    <location>
        <begin position="479"/>
        <end position="503"/>
    </location>
</feature>
<comment type="pathway">
    <text evidence="2 10">Protein modification; protein ubiquitination.</text>
</comment>
<feature type="compositionally biased region" description="Basic residues" evidence="11">
    <location>
        <begin position="2078"/>
        <end position="2092"/>
    </location>
</feature>
<keyword evidence="6 9" id="KW-0833">Ubl conjugation pathway</keyword>
<evidence type="ECO:0000313" key="15">
    <source>
        <dbReference type="Proteomes" id="UP000075902"/>
    </source>
</evidence>
<dbReference type="GO" id="GO:0046872">
    <property type="term" value="F:metal ion binding"/>
    <property type="evidence" value="ECO:0007669"/>
    <property type="project" value="InterPro"/>
</dbReference>
<dbReference type="InterPro" id="IPR002110">
    <property type="entry name" value="Ankyrin_rpt"/>
</dbReference>
<dbReference type="FunFam" id="3.90.1750.10:FF:000044">
    <property type="entry name" value="E3 ubiquitin-protein ligase Ufd4"/>
    <property type="match status" value="1"/>
</dbReference>
<dbReference type="SMART" id="SM00248">
    <property type="entry name" value="ANK"/>
    <property type="match status" value="3"/>
</dbReference>
<evidence type="ECO:0000313" key="14">
    <source>
        <dbReference type="EnsemblMetazoa" id="AMEC019143-PA"/>
    </source>
</evidence>
<keyword evidence="5" id="KW-0677">Repeat</keyword>
<dbReference type="PANTHER" id="PTHR45670:SF1">
    <property type="entry name" value="E3 UBIQUITIN-PROTEIN LIGASE HECTD1"/>
    <property type="match status" value="1"/>
</dbReference>
<dbReference type="Gene3D" id="1.25.40.20">
    <property type="entry name" value="Ankyrin repeat-containing domain"/>
    <property type="match status" value="1"/>
</dbReference>
<dbReference type="VEuPathDB" id="VectorBase:AMEC019143"/>
<reference evidence="14" key="2">
    <citation type="submission" date="2020-05" db="UniProtKB">
        <authorList>
            <consortium name="EnsemblMetazoa"/>
        </authorList>
    </citation>
    <scope>IDENTIFICATION</scope>
    <source>
        <strain evidence="14">CM1001059</strain>
    </source>
</reference>
<evidence type="ECO:0000259" key="13">
    <source>
        <dbReference type="PROSITE" id="PS51416"/>
    </source>
</evidence>
<dbReference type="Gene3D" id="3.30.2410.10">
    <property type="entry name" value="Hect, E3 ligase catalytic domain"/>
    <property type="match status" value="1"/>
</dbReference>
<dbReference type="GO" id="GO:0070534">
    <property type="term" value="P:protein K63-linked ubiquitination"/>
    <property type="evidence" value="ECO:0007669"/>
    <property type="project" value="TreeGrafter"/>
</dbReference>
<dbReference type="FunFam" id="3.30.2160.10:FF:000022">
    <property type="entry name" value="E3 ubiquitin-protein ligase HECTD1"/>
    <property type="match status" value="1"/>
</dbReference>
<evidence type="ECO:0000256" key="2">
    <source>
        <dbReference type="ARBA" id="ARBA00004906"/>
    </source>
</evidence>
<feature type="compositionally biased region" description="Polar residues" evidence="11">
    <location>
        <begin position="924"/>
        <end position="934"/>
    </location>
</feature>
<feature type="domain" description="MIB/HERC2" evidence="13">
    <location>
        <begin position="1514"/>
        <end position="1586"/>
    </location>
</feature>
<evidence type="ECO:0000256" key="11">
    <source>
        <dbReference type="SAM" id="MobiDB-lite"/>
    </source>
</evidence>
<evidence type="ECO:0000256" key="10">
    <source>
        <dbReference type="RuleBase" id="RU369009"/>
    </source>
</evidence>
<dbReference type="InterPro" id="IPR036770">
    <property type="entry name" value="Ankyrin_rpt-contain_sf"/>
</dbReference>
<feature type="compositionally biased region" description="Acidic residues" evidence="11">
    <location>
        <begin position="2297"/>
        <end position="2318"/>
    </location>
</feature>
<dbReference type="Pfam" id="PF25579">
    <property type="entry name" value="TPR_TRIP12_N"/>
    <property type="match status" value="1"/>
</dbReference>
<dbReference type="PROSITE" id="PS51416">
    <property type="entry name" value="MIB_HERC2"/>
    <property type="match status" value="1"/>
</dbReference>
<feature type="compositionally biased region" description="Basic and acidic residues" evidence="11">
    <location>
        <begin position="2507"/>
        <end position="2516"/>
    </location>
</feature>
<feature type="compositionally biased region" description="Low complexity" evidence="11">
    <location>
        <begin position="728"/>
        <end position="755"/>
    </location>
</feature>
<evidence type="ECO:0000259" key="12">
    <source>
        <dbReference type="PROSITE" id="PS50237"/>
    </source>
</evidence>
<dbReference type="Pfam" id="PF07738">
    <property type="entry name" value="Sad1_UNC"/>
    <property type="match status" value="1"/>
</dbReference>
<feature type="active site" description="Glycyl thioester intermediate" evidence="9">
    <location>
        <position position="3163"/>
    </location>
</feature>
<feature type="compositionally biased region" description="Low complexity" evidence="11">
    <location>
        <begin position="2124"/>
        <end position="2155"/>
    </location>
</feature>
<dbReference type="InterPro" id="IPR010606">
    <property type="entry name" value="Mib_Herc2"/>
</dbReference>
<feature type="region of interest" description="Disordered" evidence="11">
    <location>
        <begin position="2495"/>
        <end position="2516"/>
    </location>
</feature>
<dbReference type="FunFam" id="2.60.120.260:FF:000014">
    <property type="entry name" value="E3 ubiquitin-protein ligase HECTD1 isoform X1"/>
    <property type="match status" value="1"/>
</dbReference>
<dbReference type="InterPro" id="IPR045322">
    <property type="entry name" value="HECTD1/TRIP12-like"/>
</dbReference>
<feature type="compositionally biased region" description="Gly residues" evidence="11">
    <location>
        <begin position="532"/>
        <end position="541"/>
    </location>
</feature>
<evidence type="ECO:0000256" key="1">
    <source>
        <dbReference type="ARBA" id="ARBA00000885"/>
    </source>
</evidence>
<dbReference type="InterPro" id="IPR000569">
    <property type="entry name" value="HECT_dom"/>
</dbReference>
<dbReference type="InterPro" id="IPR012919">
    <property type="entry name" value="SUN_dom"/>
</dbReference>
<keyword evidence="4 10" id="KW-0808">Transferase</keyword>